<accession>A0A822ZGJ8</accession>
<keyword evidence="3" id="KW-1185">Reference proteome</keyword>
<dbReference type="AlphaFoldDB" id="A0A822ZGJ8"/>
<evidence type="ECO:0000313" key="3">
    <source>
        <dbReference type="Proteomes" id="UP000607653"/>
    </source>
</evidence>
<name>A0A822ZGJ8_NELNU</name>
<gene>
    <name evidence="2" type="ORF">HUJ06_000829</name>
</gene>
<feature type="domain" description="HAT C-terminal dimerisation" evidence="1">
    <location>
        <begin position="99"/>
        <end position="165"/>
    </location>
</feature>
<dbReference type="Pfam" id="PF05699">
    <property type="entry name" value="Dimer_Tnp_hAT"/>
    <property type="match status" value="1"/>
</dbReference>
<protein>
    <recommendedName>
        <fullName evidence="1">HAT C-terminal dimerisation domain-containing protein</fullName>
    </recommendedName>
</protein>
<organism evidence="2 3">
    <name type="scientific">Nelumbo nucifera</name>
    <name type="common">Sacred lotus</name>
    <dbReference type="NCBI Taxonomy" id="4432"/>
    <lineage>
        <taxon>Eukaryota</taxon>
        <taxon>Viridiplantae</taxon>
        <taxon>Streptophyta</taxon>
        <taxon>Embryophyta</taxon>
        <taxon>Tracheophyta</taxon>
        <taxon>Spermatophyta</taxon>
        <taxon>Magnoliopsida</taxon>
        <taxon>Proteales</taxon>
        <taxon>Nelumbonaceae</taxon>
        <taxon>Nelumbo</taxon>
    </lineage>
</organism>
<sequence length="166" mass="18993">MYQAVENLAMTRWDKTNLPLHSLAYVLTPYYYSESWLISSAPGGGKRKKPHADPDIQKAYLDALDRAVGDSKEAFMVRQQLSDFVSGRGAFACSQAIEDRETMAALSWWNLYGVTTSELYNLAIRVLSQSVRTSYVERELSTFWYIHNVKRNKLNSNRADSLVYVH</sequence>
<dbReference type="SUPFAM" id="SSF53098">
    <property type="entry name" value="Ribonuclease H-like"/>
    <property type="match status" value="1"/>
</dbReference>
<evidence type="ECO:0000259" key="1">
    <source>
        <dbReference type="Pfam" id="PF05699"/>
    </source>
</evidence>
<dbReference type="GO" id="GO:0046983">
    <property type="term" value="F:protein dimerization activity"/>
    <property type="evidence" value="ECO:0007669"/>
    <property type="project" value="InterPro"/>
</dbReference>
<dbReference type="InterPro" id="IPR008906">
    <property type="entry name" value="HATC_C_dom"/>
</dbReference>
<dbReference type="Proteomes" id="UP000607653">
    <property type="component" value="Unassembled WGS sequence"/>
</dbReference>
<comment type="caution">
    <text evidence="2">The sequence shown here is derived from an EMBL/GenBank/DDBJ whole genome shotgun (WGS) entry which is preliminary data.</text>
</comment>
<dbReference type="EMBL" id="DUZY01000006">
    <property type="protein sequence ID" value="DAD42599.1"/>
    <property type="molecule type" value="Genomic_DNA"/>
</dbReference>
<dbReference type="InterPro" id="IPR012337">
    <property type="entry name" value="RNaseH-like_sf"/>
</dbReference>
<reference evidence="2 3" key="1">
    <citation type="journal article" date="2020" name="Mol. Biol. Evol.">
        <title>Distinct Expression and Methylation Patterns for Genes with Different Fates following a Single Whole-Genome Duplication in Flowering Plants.</title>
        <authorList>
            <person name="Shi T."/>
            <person name="Rahmani R.S."/>
            <person name="Gugger P.F."/>
            <person name="Wang M."/>
            <person name="Li H."/>
            <person name="Zhang Y."/>
            <person name="Li Z."/>
            <person name="Wang Q."/>
            <person name="Van de Peer Y."/>
            <person name="Marchal K."/>
            <person name="Chen J."/>
        </authorList>
    </citation>
    <scope>NUCLEOTIDE SEQUENCE [LARGE SCALE GENOMIC DNA]</scope>
    <source>
        <tissue evidence="2">Leaf</tissue>
    </source>
</reference>
<proteinExistence type="predicted"/>
<evidence type="ECO:0000313" key="2">
    <source>
        <dbReference type="EMBL" id="DAD42599.1"/>
    </source>
</evidence>